<reference evidence="2 3" key="1">
    <citation type="submission" date="2018-07" db="EMBL/GenBank/DDBJ databases">
        <title>Genome sequences of Haloplanus salinus JCM 18368T.</title>
        <authorList>
            <person name="Kim Y.B."/>
            <person name="Roh S.W."/>
        </authorList>
    </citation>
    <scope>NUCLEOTIDE SEQUENCE [LARGE SCALE GENOMIC DNA]</scope>
    <source>
        <strain evidence="2 3">JCM 18368</strain>
    </source>
</reference>
<feature type="transmembrane region" description="Helical" evidence="1">
    <location>
        <begin position="96"/>
        <end position="113"/>
    </location>
</feature>
<dbReference type="AlphaFoldDB" id="A0A368NA99"/>
<gene>
    <name evidence="2" type="ORF">DU504_07615</name>
</gene>
<dbReference type="OrthoDB" id="330759at2157"/>
<sequence>MVTTFETESLTRLHWIGIVLAALTGIVHLYFGVLALDTLQGASFVLAGIAFFVAIGLLLLDVRRPLLYLAGIPFTGVQVVLYFYLNWPNVLSPGGIGDKVVQVALIAILVILYRRESAAAASAAR</sequence>
<accession>A0A368NA99</accession>
<feature type="transmembrane region" description="Helical" evidence="1">
    <location>
        <begin position="12"/>
        <end position="33"/>
    </location>
</feature>
<keyword evidence="1" id="KW-0812">Transmembrane</keyword>
<dbReference type="RefSeq" id="WP_114448724.1">
    <property type="nucleotide sequence ID" value="NZ_QPHM01000001.1"/>
</dbReference>
<keyword evidence="3" id="KW-1185">Reference proteome</keyword>
<organism evidence="2 3">
    <name type="scientific">Haloplanus salinus</name>
    <dbReference type="NCBI Taxonomy" id="1126245"/>
    <lineage>
        <taxon>Archaea</taxon>
        <taxon>Methanobacteriati</taxon>
        <taxon>Methanobacteriota</taxon>
        <taxon>Stenosarchaea group</taxon>
        <taxon>Halobacteria</taxon>
        <taxon>Halobacteriales</taxon>
        <taxon>Haloferacaceae</taxon>
        <taxon>Haloplanus</taxon>
    </lineage>
</organism>
<name>A0A368NA99_9EURY</name>
<proteinExistence type="predicted"/>
<keyword evidence="1" id="KW-1133">Transmembrane helix</keyword>
<comment type="caution">
    <text evidence="2">The sequence shown here is derived from an EMBL/GenBank/DDBJ whole genome shotgun (WGS) entry which is preliminary data.</text>
</comment>
<evidence type="ECO:0000313" key="3">
    <source>
        <dbReference type="Proteomes" id="UP000252189"/>
    </source>
</evidence>
<keyword evidence="1" id="KW-0472">Membrane</keyword>
<dbReference type="EMBL" id="QPHM01000001">
    <property type="protein sequence ID" value="RCU47176.1"/>
    <property type="molecule type" value="Genomic_DNA"/>
</dbReference>
<dbReference type="Proteomes" id="UP000252189">
    <property type="component" value="Unassembled WGS sequence"/>
</dbReference>
<feature type="transmembrane region" description="Helical" evidence="1">
    <location>
        <begin position="39"/>
        <end position="59"/>
    </location>
</feature>
<evidence type="ECO:0000256" key="1">
    <source>
        <dbReference type="SAM" id="Phobius"/>
    </source>
</evidence>
<evidence type="ECO:0000313" key="2">
    <source>
        <dbReference type="EMBL" id="RCU47176.1"/>
    </source>
</evidence>
<protein>
    <submittedName>
        <fullName evidence="2">Uncharacterized protein</fullName>
    </submittedName>
</protein>
<feature type="transmembrane region" description="Helical" evidence="1">
    <location>
        <begin position="66"/>
        <end position="84"/>
    </location>
</feature>